<organism evidence="1 2">
    <name type="scientific">Protopolystoma xenopodis</name>
    <dbReference type="NCBI Taxonomy" id="117903"/>
    <lineage>
        <taxon>Eukaryota</taxon>
        <taxon>Metazoa</taxon>
        <taxon>Spiralia</taxon>
        <taxon>Lophotrochozoa</taxon>
        <taxon>Platyhelminthes</taxon>
        <taxon>Monogenea</taxon>
        <taxon>Polyopisthocotylea</taxon>
        <taxon>Polystomatidea</taxon>
        <taxon>Polystomatidae</taxon>
        <taxon>Protopolystoma</taxon>
    </lineage>
</organism>
<dbReference type="EMBL" id="CAAALY010262301">
    <property type="protein sequence ID" value="VEL39720.1"/>
    <property type="molecule type" value="Genomic_DNA"/>
</dbReference>
<comment type="caution">
    <text evidence="1">The sequence shown here is derived from an EMBL/GenBank/DDBJ whole genome shotgun (WGS) entry which is preliminary data.</text>
</comment>
<evidence type="ECO:0000313" key="1">
    <source>
        <dbReference type="EMBL" id="VEL39720.1"/>
    </source>
</evidence>
<dbReference type="Proteomes" id="UP000784294">
    <property type="component" value="Unassembled WGS sequence"/>
</dbReference>
<reference evidence="1" key="1">
    <citation type="submission" date="2018-11" db="EMBL/GenBank/DDBJ databases">
        <authorList>
            <consortium name="Pathogen Informatics"/>
        </authorList>
    </citation>
    <scope>NUCLEOTIDE SEQUENCE</scope>
</reference>
<evidence type="ECO:0000313" key="2">
    <source>
        <dbReference type="Proteomes" id="UP000784294"/>
    </source>
</evidence>
<gene>
    <name evidence="1" type="ORF">PXEA_LOCUS33160</name>
</gene>
<sequence length="99" mass="11143">MKFVFVEAVRVRRPVGLRLKPNGVQTEHWRSYSRSHRTSRLLHCRKVAVTQVLSSRPTPSALLQTTADTSKSTLTTTFHALTPPTAWRFLAGGLNQTDL</sequence>
<name>A0A3S5B412_9PLAT</name>
<protein>
    <submittedName>
        <fullName evidence="1">Uncharacterized protein</fullName>
    </submittedName>
</protein>
<dbReference type="AlphaFoldDB" id="A0A3S5B412"/>
<accession>A0A3S5B412</accession>
<proteinExistence type="predicted"/>
<keyword evidence="2" id="KW-1185">Reference proteome</keyword>